<comment type="caution">
    <text evidence="2">The sequence shown here is derived from an EMBL/GenBank/DDBJ whole genome shotgun (WGS) entry which is preliminary data.</text>
</comment>
<feature type="signal peptide" evidence="1">
    <location>
        <begin position="1"/>
        <end position="23"/>
    </location>
</feature>
<evidence type="ECO:0000256" key="1">
    <source>
        <dbReference type="SAM" id="SignalP"/>
    </source>
</evidence>
<evidence type="ECO:0000313" key="3">
    <source>
        <dbReference type="Proteomes" id="UP000599383"/>
    </source>
</evidence>
<name>A0ABX1WH45_9RHOB</name>
<reference evidence="2 3" key="1">
    <citation type="submission" date="2019-12" db="EMBL/GenBank/DDBJ databases">
        <title>Ruegeria JWLKs population differentiation of coral mucus and skeleton niches.</title>
        <authorList>
            <person name="Luo D."/>
        </authorList>
    </citation>
    <scope>NUCLEOTIDE SEQUENCE [LARGE SCALE GENOMIC DNA]</scope>
    <source>
        <strain evidence="2 3">HKCCD6238</strain>
    </source>
</reference>
<protein>
    <submittedName>
        <fullName evidence="2">Uncharacterized protein</fullName>
    </submittedName>
</protein>
<keyword evidence="1" id="KW-0732">Signal</keyword>
<organism evidence="2 3">
    <name type="scientific">Ruegeria atlantica</name>
    <dbReference type="NCBI Taxonomy" id="81569"/>
    <lineage>
        <taxon>Bacteria</taxon>
        <taxon>Pseudomonadati</taxon>
        <taxon>Pseudomonadota</taxon>
        <taxon>Alphaproteobacteria</taxon>
        <taxon>Rhodobacterales</taxon>
        <taxon>Roseobacteraceae</taxon>
        <taxon>Ruegeria</taxon>
    </lineage>
</organism>
<evidence type="ECO:0000313" key="2">
    <source>
        <dbReference type="EMBL" id="NOD32661.1"/>
    </source>
</evidence>
<gene>
    <name evidence="2" type="ORF">GS617_20530</name>
</gene>
<accession>A0ABX1WH45</accession>
<proteinExistence type="predicted"/>
<dbReference type="Proteomes" id="UP000599383">
    <property type="component" value="Unassembled WGS sequence"/>
</dbReference>
<keyword evidence="3" id="KW-1185">Reference proteome</keyword>
<feature type="chain" id="PRO_5046600472" evidence="1">
    <location>
        <begin position="24"/>
        <end position="126"/>
    </location>
</feature>
<sequence>MIGQFRTIVLAAVFVAGGTSVLAAPKDGTYSLTVPSKNPFPVSVTITGGNIAGITSSTLQNINGASVSGNSKKQSISFNFDSANCGGGNTGTMTFDLRKNVVFKKWKGTCGSKRFDISKSVTAAPD</sequence>
<dbReference type="EMBL" id="WVQY01000013">
    <property type="protein sequence ID" value="NOD32661.1"/>
    <property type="molecule type" value="Genomic_DNA"/>
</dbReference>